<gene>
    <name evidence="2" type="ORF">M408DRAFT_220142</name>
</gene>
<accession>A0A0C2X2M1</accession>
<keyword evidence="1" id="KW-0812">Transmembrane</keyword>
<keyword evidence="1" id="KW-1133">Transmembrane helix</keyword>
<proteinExistence type="predicted"/>
<evidence type="ECO:0000313" key="2">
    <source>
        <dbReference type="EMBL" id="KIM32513.1"/>
    </source>
</evidence>
<sequence length="271" mass="30194">MTSYAAILARFMKLQLWTRDNDMASATKQETDPNYMPLAKVSTLHVVRNVANITAILNESPASAADPMLRTRLLIAVMSCVGSVLLIAFFLIMFWRRRGLKAQRNDNKLRVHIERGVTIVEQPKPPRSGVHPMFLPLQLETSSARWGSRPESMTLPIHAPPQSLLRNQVQAETSPASCAPSTLKSAYIPIVPPRVTRYPVPPPGLSDHRSNCVGPSHSGKRRIGTIIIHPPRSFIQGDLRSPPPTYAQSTVFYSEEFQGLRKGSLPGYNYY</sequence>
<name>A0A0C2X2M1_SERVB</name>
<keyword evidence="1" id="KW-0472">Membrane</keyword>
<evidence type="ECO:0000256" key="1">
    <source>
        <dbReference type="SAM" id="Phobius"/>
    </source>
</evidence>
<organism evidence="2 3">
    <name type="scientific">Serendipita vermifera MAFF 305830</name>
    <dbReference type="NCBI Taxonomy" id="933852"/>
    <lineage>
        <taxon>Eukaryota</taxon>
        <taxon>Fungi</taxon>
        <taxon>Dikarya</taxon>
        <taxon>Basidiomycota</taxon>
        <taxon>Agaricomycotina</taxon>
        <taxon>Agaricomycetes</taxon>
        <taxon>Sebacinales</taxon>
        <taxon>Serendipitaceae</taxon>
        <taxon>Serendipita</taxon>
    </lineage>
</organism>
<protein>
    <submittedName>
        <fullName evidence="2">Uncharacterized protein</fullName>
    </submittedName>
</protein>
<reference evidence="2 3" key="1">
    <citation type="submission" date="2014-04" db="EMBL/GenBank/DDBJ databases">
        <authorList>
            <consortium name="DOE Joint Genome Institute"/>
            <person name="Kuo A."/>
            <person name="Zuccaro A."/>
            <person name="Kohler A."/>
            <person name="Nagy L.G."/>
            <person name="Floudas D."/>
            <person name="Copeland A."/>
            <person name="Barry K.W."/>
            <person name="Cichocki N."/>
            <person name="Veneault-Fourrey C."/>
            <person name="LaButti K."/>
            <person name="Lindquist E.A."/>
            <person name="Lipzen A."/>
            <person name="Lundell T."/>
            <person name="Morin E."/>
            <person name="Murat C."/>
            <person name="Sun H."/>
            <person name="Tunlid A."/>
            <person name="Henrissat B."/>
            <person name="Grigoriev I.V."/>
            <person name="Hibbett D.S."/>
            <person name="Martin F."/>
            <person name="Nordberg H.P."/>
            <person name="Cantor M.N."/>
            <person name="Hua S.X."/>
        </authorList>
    </citation>
    <scope>NUCLEOTIDE SEQUENCE [LARGE SCALE GENOMIC DNA]</scope>
    <source>
        <strain evidence="2 3">MAFF 305830</strain>
    </source>
</reference>
<reference evidence="3" key="2">
    <citation type="submission" date="2015-01" db="EMBL/GenBank/DDBJ databases">
        <title>Evolutionary Origins and Diversification of the Mycorrhizal Mutualists.</title>
        <authorList>
            <consortium name="DOE Joint Genome Institute"/>
            <consortium name="Mycorrhizal Genomics Consortium"/>
            <person name="Kohler A."/>
            <person name="Kuo A."/>
            <person name="Nagy L.G."/>
            <person name="Floudas D."/>
            <person name="Copeland A."/>
            <person name="Barry K.W."/>
            <person name="Cichocki N."/>
            <person name="Veneault-Fourrey C."/>
            <person name="LaButti K."/>
            <person name="Lindquist E.A."/>
            <person name="Lipzen A."/>
            <person name="Lundell T."/>
            <person name="Morin E."/>
            <person name="Murat C."/>
            <person name="Riley R."/>
            <person name="Ohm R."/>
            <person name="Sun H."/>
            <person name="Tunlid A."/>
            <person name="Henrissat B."/>
            <person name="Grigoriev I.V."/>
            <person name="Hibbett D.S."/>
            <person name="Martin F."/>
        </authorList>
    </citation>
    <scope>NUCLEOTIDE SEQUENCE [LARGE SCALE GENOMIC DNA]</scope>
    <source>
        <strain evidence="3">MAFF 305830</strain>
    </source>
</reference>
<evidence type="ECO:0000313" key="3">
    <source>
        <dbReference type="Proteomes" id="UP000054097"/>
    </source>
</evidence>
<dbReference type="HOGENOM" id="CLU_1027325_0_0_1"/>
<dbReference type="Proteomes" id="UP000054097">
    <property type="component" value="Unassembled WGS sequence"/>
</dbReference>
<dbReference type="AlphaFoldDB" id="A0A0C2X2M1"/>
<feature type="transmembrane region" description="Helical" evidence="1">
    <location>
        <begin position="73"/>
        <end position="95"/>
    </location>
</feature>
<keyword evidence="3" id="KW-1185">Reference proteome</keyword>
<dbReference type="EMBL" id="KN824280">
    <property type="protein sequence ID" value="KIM32513.1"/>
    <property type="molecule type" value="Genomic_DNA"/>
</dbReference>